<keyword evidence="2" id="KW-1185">Reference proteome</keyword>
<accession>A0ABV4MQX6</accession>
<sequence>MNPPDFVKNILITKGIGFEGQGFDQLIWNNFVSHFGHKECSNKVREMHFSHYIDSTIKRGGIERVKAELNATPQLNNVRERPIRQSKLAEFEEKAAIYLSQLPDDEESDEEIFVSESELLWQAYLTLQNGELDERQVMLDKLEKHFLRAGKPLFGARFLPLRNSQCAVDTAKNVKRDIP</sequence>
<protein>
    <submittedName>
        <fullName evidence="1">Uncharacterized protein</fullName>
    </submittedName>
</protein>
<proteinExistence type="predicted"/>
<evidence type="ECO:0000313" key="1">
    <source>
        <dbReference type="EMBL" id="MEZ8719544.1"/>
    </source>
</evidence>
<dbReference type="Proteomes" id="UP001570071">
    <property type="component" value="Unassembled WGS sequence"/>
</dbReference>
<name>A0ABV4MQX6_9VIBR</name>
<organism evidence="1 2">
    <name type="scientific">Vibrio pomeroyi</name>
    <dbReference type="NCBI Taxonomy" id="198832"/>
    <lineage>
        <taxon>Bacteria</taxon>
        <taxon>Pseudomonadati</taxon>
        <taxon>Pseudomonadota</taxon>
        <taxon>Gammaproteobacteria</taxon>
        <taxon>Vibrionales</taxon>
        <taxon>Vibrionaceae</taxon>
        <taxon>Vibrio</taxon>
    </lineage>
</organism>
<evidence type="ECO:0000313" key="2">
    <source>
        <dbReference type="Proteomes" id="UP001570071"/>
    </source>
</evidence>
<comment type="caution">
    <text evidence="1">The sequence shown here is derived from an EMBL/GenBank/DDBJ whole genome shotgun (WGS) entry which is preliminary data.</text>
</comment>
<dbReference type="EMBL" id="JBFSSG010000001">
    <property type="protein sequence ID" value="MEZ8719544.1"/>
    <property type="molecule type" value="Genomic_DNA"/>
</dbReference>
<dbReference type="RefSeq" id="WP_269337316.1">
    <property type="nucleotide sequence ID" value="NZ_JBFSSG010000001.1"/>
</dbReference>
<reference evidence="1 2" key="1">
    <citation type="journal article" date="2024" name="ISME J.">
        <title>Tailless and filamentous prophages are predominant in marine Vibrio.</title>
        <authorList>
            <person name="Steensen K."/>
            <person name="Seneca J."/>
            <person name="Bartlau N."/>
            <person name="Yu X.A."/>
            <person name="Hussain F.A."/>
            <person name="Polz M.F."/>
        </authorList>
    </citation>
    <scope>NUCLEOTIDE SEQUENCE [LARGE SCALE GENOMIC DNA]</scope>
    <source>
        <strain evidence="1 2">10N.239.312.F12</strain>
    </source>
</reference>
<gene>
    <name evidence="1" type="ORF">AB6D66_00600</name>
</gene>